<feature type="region of interest" description="Disordered" evidence="2">
    <location>
        <begin position="1"/>
        <end position="31"/>
    </location>
</feature>
<comment type="caution">
    <text evidence="4">The sequence shown here is derived from an EMBL/GenBank/DDBJ whole genome shotgun (WGS) entry which is preliminary data.</text>
</comment>
<sequence>MCASTREGAITATASPARWDTSSRTNSKHSHRMTHESRLYLTVSHVCVNTRGSYHCHRVTCPLGYELENKHRCTKTERVCRPGDWECAHQPTTISYNFITFVSKLYVPDSNVKLFTMRGPAWPYTELTFTVRLVSINAPPSVKDRADINAFLLTQSGHEAVISLVRPLEGPQSIELELSMELHSREQFGGIAIAKIFINVSEYEF</sequence>
<feature type="domain" description="Fibulin C-terminal Ig-like" evidence="3">
    <location>
        <begin position="93"/>
        <end position="202"/>
    </location>
</feature>
<dbReference type="EMBL" id="JTDY01000679">
    <property type="protein sequence ID" value="KOB76252.1"/>
    <property type="molecule type" value="Genomic_DNA"/>
</dbReference>
<dbReference type="Gene3D" id="2.10.25.10">
    <property type="entry name" value="Laminin"/>
    <property type="match status" value="1"/>
</dbReference>
<evidence type="ECO:0000313" key="5">
    <source>
        <dbReference type="Proteomes" id="UP000037510"/>
    </source>
</evidence>
<evidence type="ECO:0000259" key="3">
    <source>
        <dbReference type="Pfam" id="PF22914"/>
    </source>
</evidence>
<dbReference type="STRING" id="104452.A0A0L7LLD2"/>
<proteinExistence type="predicted"/>
<keyword evidence="5" id="KW-1185">Reference proteome</keyword>
<name>A0A0L7LLD2_OPEBR</name>
<protein>
    <submittedName>
        <fullName evidence="4">Fibulin 1</fullName>
    </submittedName>
</protein>
<reference evidence="4 5" key="1">
    <citation type="journal article" date="2015" name="Genome Biol. Evol.">
        <title>The genome of winter moth (Operophtera brumata) provides a genomic perspective on sexual dimorphism and phenology.</title>
        <authorList>
            <person name="Derks M.F."/>
            <person name="Smit S."/>
            <person name="Salis L."/>
            <person name="Schijlen E."/>
            <person name="Bossers A."/>
            <person name="Mateman C."/>
            <person name="Pijl A.S."/>
            <person name="de Ridder D."/>
            <person name="Groenen M.A."/>
            <person name="Visser M.E."/>
            <person name="Megens H.J."/>
        </authorList>
    </citation>
    <scope>NUCLEOTIDE SEQUENCE [LARGE SCALE GENOMIC DNA]</scope>
    <source>
        <strain evidence="4">WM2013NL</strain>
        <tissue evidence="4">Head and thorax</tissue>
    </source>
</reference>
<dbReference type="CDD" id="cd00054">
    <property type="entry name" value="EGF_CA"/>
    <property type="match status" value="1"/>
</dbReference>
<organism evidence="4 5">
    <name type="scientific">Operophtera brumata</name>
    <name type="common">Winter moth</name>
    <name type="synonym">Phalaena brumata</name>
    <dbReference type="NCBI Taxonomy" id="104452"/>
    <lineage>
        <taxon>Eukaryota</taxon>
        <taxon>Metazoa</taxon>
        <taxon>Ecdysozoa</taxon>
        <taxon>Arthropoda</taxon>
        <taxon>Hexapoda</taxon>
        <taxon>Insecta</taxon>
        <taxon>Pterygota</taxon>
        <taxon>Neoptera</taxon>
        <taxon>Endopterygota</taxon>
        <taxon>Lepidoptera</taxon>
        <taxon>Glossata</taxon>
        <taxon>Ditrysia</taxon>
        <taxon>Geometroidea</taxon>
        <taxon>Geometridae</taxon>
        <taxon>Larentiinae</taxon>
        <taxon>Operophtera</taxon>
    </lineage>
</organism>
<dbReference type="Pfam" id="PF22914">
    <property type="entry name" value="Fibulin_C"/>
    <property type="match status" value="1"/>
</dbReference>
<dbReference type="InterPro" id="IPR055088">
    <property type="entry name" value="Fibulin_C"/>
</dbReference>
<keyword evidence="1" id="KW-0677">Repeat</keyword>
<dbReference type="Proteomes" id="UP000037510">
    <property type="component" value="Unassembled WGS sequence"/>
</dbReference>
<evidence type="ECO:0000313" key="4">
    <source>
        <dbReference type="EMBL" id="KOB76252.1"/>
    </source>
</evidence>
<gene>
    <name evidence="4" type="ORF">OBRU01_04682</name>
</gene>
<evidence type="ECO:0000256" key="2">
    <source>
        <dbReference type="SAM" id="MobiDB-lite"/>
    </source>
</evidence>
<dbReference type="AlphaFoldDB" id="A0A0L7LLD2"/>
<evidence type="ECO:0000256" key="1">
    <source>
        <dbReference type="ARBA" id="ARBA00022737"/>
    </source>
</evidence>
<accession>A0A0L7LLD2</accession>